<protein>
    <recommendedName>
        <fullName evidence="3">Threonine transporter RhtB</fullName>
    </recommendedName>
</protein>
<dbReference type="RefSeq" id="WP_049582948.1">
    <property type="nucleotide sequence ID" value="NZ_CAWQXX010000065.1"/>
</dbReference>
<sequence>MSDVFNTPFELGLRMVHLLMALYPRKVDLQRLVYFDYAAIYSADLNGPESLHTPVPLRGGEYASRREIIEAGLYLMAQRSFIDVQADNGGISFQLGENGPALVGLIGGEYSRELYKRCEWVASALGDMDEKNLEKVFGMRGTLWGAEFLPATNTGTAL</sequence>
<evidence type="ECO:0000313" key="2">
    <source>
        <dbReference type="Proteomes" id="UP000183223"/>
    </source>
</evidence>
<accession>A0A1G5R6Q0</accession>
<evidence type="ECO:0008006" key="3">
    <source>
        <dbReference type="Google" id="ProtNLM"/>
    </source>
</evidence>
<proteinExistence type="predicted"/>
<reference evidence="2" key="1">
    <citation type="submission" date="2016-10" db="EMBL/GenBank/DDBJ databases">
        <authorList>
            <person name="Varghese N."/>
            <person name="Submissions S."/>
        </authorList>
    </citation>
    <scope>NUCLEOTIDE SEQUENCE [LARGE SCALE GENOMIC DNA]</scope>
    <source>
        <strain evidence="2">ATCC 29999</strain>
    </source>
</reference>
<dbReference type="EMBL" id="FMWJ01000018">
    <property type="protein sequence ID" value="SCZ69763.1"/>
    <property type="molecule type" value="Genomic_DNA"/>
</dbReference>
<dbReference type="Proteomes" id="UP000183223">
    <property type="component" value="Unassembled WGS sequence"/>
</dbReference>
<evidence type="ECO:0000313" key="1">
    <source>
        <dbReference type="EMBL" id="SCZ69763.1"/>
    </source>
</evidence>
<dbReference type="Pfam" id="PF20288">
    <property type="entry name" value="MC2"/>
    <property type="match status" value="1"/>
</dbReference>
<dbReference type="InterPro" id="IPR046904">
    <property type="entry name" value="ABC-3C_MC2"/>
</dbReference>
<dbReference type="AlphaFoldDB" id="A0A1G5R6Q0"/>
<keyword evidence="2" id="KW-1185">Reference proteome</keyword>
<dbReference type="GeneID" id="45655941"/>
<name>A0A1G5R6Q0_PHOLU</name>
<gene>
    <name evidence="1" type="ORF">SAMN02982990_03327</name>
</gene>
<organism evidence="1 2">
    <name type="scientific">Photorhabdus luminescens</name>
    <name type="common">Xenorhabdus luminescens</name>
    <dbReference type="NCBI Taxonomy" id="29488"/>
    <lineage>
        <taxon>Bacteria</taxon>
        <taxon>Pseudomonadati</taxon>
        <taxon>Pseudomonadota</taxon>
        <taxon>Gammaproteobacteria</taxon>
        <taxon>Enterobacterales</taxon>
        <taxon>Morganellaceae</taxon>
        <taxon>Photorhabdus</taxon>
    </lineage>
</organism>